<proteinExistence type="predicted"/>
<comment type="caution">
    <text evidence="4">The sequence shown here is derived from an EMBL/GenBank/DDBJ whole genome shotgun (WGS) entry which is preliminary data.</text>
</comment>
<reference evidence="5" key="1">
    <citation type="submission" date="2018-09" db="EMBL/GenBank/DDBJ databases">
        <authorList>
            <person name="Zhu H."/>
        </authorList>
    </citation>
    <scope>NUCLEOTIDE SEQUENCE [LARGE SCALE GENOMIC DNA]</scope>
    <source>
        <strain evidence="5">K1W22B-1</strain>
    </source>
</reference>
<dbReference type="Proteomes" id="UP000276542">
    <property type="component" value="Unassembled WGS sequence"/>
</dbReference>
<evidence type="ECO:0000256" key="3">
    <source>
        <dbReference type="SAM" id="Phobius"/>
    </source>
</evidence>
<accession>A0A3A5H6U1</accession>
<dbReference type="GO" id="GO:0016020">
    <property type="term" value="C:membrane"/>
    <property type="evidence" value="ECO:0007669"/>
    <property type="project" value="UniProtKB-SubCell"/>
</dbReference>
<name>A0A3A5H6U1_9ACTN</name>
<evidence type="ECO:0000313" key="4">
    <source>
        <dbReference type="EMBL" id="RJS46353.1"/>
    </source>
</evidence>
<dbReference type="EMBL" id="QYRP01000002">
    <property type="protein sequence ID" value="RJS46353.1"/>
    <property type="molecule type" value="Genomic_DNA"/>
</dbReference>
<keyword evidence="3" id="KW-0812">Transmembrane</keyword>
<dbReference type="OrthoDB" id="3746626at2"/>
<dbReference type="AlphaFoldDB" id="A0A3A5H6U1"/>
<protein>
    <recommendedName>
        <fullName evidence="6">Mce-associated membrane protein</fullName>
    </recommendedName>
</protein>
<evidence type="ECO:0000313" key="5">
    <source>
        <dbReference type="Proteomes" id="UP000276542"/>
    </source>
</evidence>
<evidence type="ECO:0008006" key="6">
    <source>
        <dbReference type="Google" id="ProtNLM"/>
    </source>
</evidence>
<gene>
    <name evidence="4" type="ORF">D4739_09090</name>
</gene>
<organism evidence="4 5">
    <name type="scientific">Nocardioides cavernaquae</name>
    <dbReference type="NCBI Taxonomy" id="2321396"/>
    <lineage>
        <taxon>Bacteria</taxon>
        <taxon>Bacillati</taxon>
        <taxon>Actinomycetota</taxon>
        <taxon>Actinomycetes</taxon>
        <taxon>Propionibacteriales</taxon>
        <taxon>Nocardioidaceae</taxon>
        <taxon>Nocardioides</taxon>
    </lineage>
</organism>
<dbReference type="PANTHER" id="PTHR37042">
    <property type="entry name" value="OUTER MEMBRANE PROTEIN RV1973"/>
    <property type="match status" value="1"/>
</dbReference>
<keyword evidence="2 3" id="KW-0472">Membrane</keyword>
<sequence>MTHEPHGVSGARGWRLPVLVLLSLALLAASVVLVIRAWDARDVAAAGSYGTTDVRDEVIATTEQFVLRMGTYGPKDLDKSKKLTGYRDRVSEMLTTKFRTSFEQSLEIVEQQVAQGAARSAKVQGIGLASVTADKATALVAWQANDTVRSEPYGDPVQFRWEVTIVKVKGDWRVDNFQPVTGETP</sequence>
<evidence type="ECO:0000256" key="1">
    <source>
        <dbReference type="ARBA" id="ARBA00004370"/>
    </source>
</evidence>
<keyword evidence="5" id="KW-1185">Reference proteome</keyword>
<keyword evidence="3" id="KW-1133">Transmembrane helix</keyword>
<dbReference type="RefSeq" id="WP_120060325.1">
    <property type="nucleotide sequence ID" value="NZ_QYRP01000002.1"/>
</dbReference>
<comment type="subcellular location">
    <subcellularLocation>
        <location evidence="1">Membrane</location>
    </subcellularLocation>
</comment>
<dbReference type="PANTHER" id="PTHR37042:SF4">
    <property type="entry name" value="OUTER MEMBRANE PROTEIN RV1973"/>
    <property type="match status" value="1"/>
</dbReference>
<evidence type="ECO:0000256" key="2">
    <source>
        <dbReference type="ARBA" id="ARBA00023136"/>
    </source>
</evidence>
<feature type="transmembrane region" description="Helical" evidence="3">
    <location>
        <begin position="14"/>
        <end position="35"/>
    </location>
</feature>